<reference evidence="1 2" key="1">
    <citation type="journal article" date="2015" name="Genome Announc.">
        <title>Complete Genome Sequence of Caulobacter crescentus Podophage Percy.</title>
        <authorList>
            <person name="Lerma R.A."/>
            <person name="Tidwell T.J."/>
            <person name="Cahill J.L."/>
            <person name="Rasche E.S."/>
            <person name="Kuty Everett G.F."/>
        </authorList>
    </citation>
    <scope>NUCLEOTIDE SEQUENCE [LARGE SCALE GENOMIC DNA]</scope>
</reference>
<gene>
    <name evidence="1" type="ORF">CPT_Percy5</name>
</gene>
<name>A0A0M3UKY2_9CAUD</name>
<evidence type="ECO:0000313" key="2">
    <source>
        <dbReference type="Proteomes" id="UP000204057"/>
    </source>
</evidence>
<evidence type="ECO:0000313" key="1">
    <source>
        <dbReference type="EMBL" id="ALF01639.1"/>
    </source>
</evidence>
<keyword evidence="2" id="KW-1185">Reference proteome</keyword>
<accession>A0A0M3UKY2</accession>
<dbReference type="RefSeq" id="YP_009225237.1">
    <property type="nucleotide sequence ID" value="NC_029092.1"/>
</dbReference>
<dbReference type="EMBL" id="KT381879">
    <property type="protein sequence ID" value="ALF01639.1"/>
    <property type="molecule type" value="Genomic_DNA"/>
</dbReference>
<dbReference type="Proteomes" id="UP000204057">
    <property type="component" value="Segment"/>
</dbReference>
<sequence>MCQHSLAGVRQHLSARGVAIARTDKGYQVWDNSKSRSTADTLPCIDSAYIYGIKLKAVRGGHC</sequence>
<protein>
    <submittedName>
        <fullName evidence="1">Uncharacterized protein</fullName>
    </submittedName>
</protein>
<organism evidence="1 2">
    <name type="scientific">Caulobacter phage Percy</name>
    <dbReference type="NCBI Taxonomy" id="1701809"/>
    <lineage>
        <taxon>Viruses</taxon>
        <taxon>Duplodnaviria</taxon>
        <taxon>Heunggongvirae</taxon>
        <taxon>Uroviricota</taxon>
        <taxon>Caudoviricetes</taxon>
        <taxon>Autographivirales</taxon>
        <taxon>Autonotataviridae</taxon>
        <taxon>Percyvirus</taxon>
        <taxon>Percyvirus percy</taxon>
    </lineage>
</organism>
<proteinExistence type="predicted"/>
<dbReference type="GeneID" id="26796232"/>
<dbReference type="KEGG" id="vg:26796232"/>